<proteinExistence type="predicted"/>
<dbReference type="PIR" id="T28759">
    <property type="entry name" value="T28759"/>
</dbReference>
<gene>
    <name evidence="2" type="ORF">CELE_T08B2.12</name>
    <name evidence="2 4" type="ORF">T08B2.12</name>
</gene>
<evidence type="ECO:0000313" key="3">
    <source>
        <dbReference type="Proteomes" id="UP000001940"/>
    </source>
</evidence>
<feature type="signal peptide" evidence="1">
    <location>
        <begin position="1"/>
        <end position="20"/>
    </location>
</feature>
<keyword evidence="1" id="KW-0732">Signal</keyword>
<sequence>MQSINILFAMLLILAPIVNGDDTAVAVTATKVTEDATVALIETTAKAVAETEPATEPVQTTEAVEETTEAVVVEATQETKDAETNAPVDTPAANNIEATTEGASRPSLSSTVAPNVTSVDDLLGETSTNATKAAYNTGTFFVVPMVVLALVQ</sequence>
<dbReference type="PhylomeDB" id="Q9GYS3"/>
<dbReference type="CTD" id="172315"/>
<dbReference type="AlphaFoldDB" id="Q9GYS3"/>
<reference evidence="2 3" key="1">
    <citation type="journal article" date="1998" name="Science">
        <title>Genome sequence of the nematode C. elegans: a platform for investigating biology.</title>
        <authorList>
            <consortium name="The C. elegans sequencing consortium"/>
            <person name="Sulson J.E."/>
            <person name="Waterston R."/>
        </authorList>
    </citation>
    <scope>NUCLEOTIDE SEQUENCE [LARGE SCALE GENOMIC DNA]</scope>
    <source>
        <strain evidence="2 3">Bristol N2</strain>
    </source>
</reference>
<dbReference type="AGR" id="WB:WBGene00020350"/>
<dbReference type="STRING" id="6239.T08B2.12.1"/>
<dbReference type="Bgee" id="WBGene00020350">
    <property type="expression patterns" value="Expressed in adult organism and 3 other cell types or tissues"/>
</dbReference>
<organism evidence="2 3">
    <name type="scientific">Caenorhabditis elegans</name>
    <dbReference type="NCBI Taxonomy" id="6239"/>
    <lineage>
        <taxon>Eukaryota</taxon>
        <taxon>Metazoa</taxon>
        <taxon>Ecdysozoa</taxon>
        <taxon>Nematoda</taxon>
        <taxon>Chromadorea</taxon>
        <taxon>Rhabditida</taxon>
        <taxon>Rhabditina</taxon>
        <taxon>Rhabditomorpha</taxon>
        <taxon>Rhabditoidea</taxon>
        <taxon>Rhabditidae</taxon>
        <taxon>Peloderinae</taxon>
        <taxon>Caenorhabditis</taxon>
    </lineage>
</organism>
<dbReference type="GeneID" id="172315"/>
<dbReference type="InParanoid" id="Q9GYS3"/>
<dbReference type="EMBL" id="BX284601">
    <property type="protein sequence ID" value="CCD67618.1"/>
    <property type="molecule type" value="Genomic_DNA"/>
</dbReference>
<feature type="chain" id="PRO_5004327914" evidence="1">
    <location>
        <begin position="21"/>
        <end position="152"/>
    </location>
</feature>
<evidence type="ECO:0000313" key="4">
    <source>
        <dbReference type="WormBase" id="T08B2.12"/>
    </source>
</evidence>
<dbReference type="RefSeq" id="NP_491799.1">
    <property type="nucleotide sequence ID" value="NM_059398.5"/>
</dbReference>
<accession>Q9GYS3</accession>
<evidence type="ECO:0000313" key="2">
    <source>
        <dbReference type="EMBL" id="CCD67618.1"/>
    </source>
</evidence>
<protein>
    <submittedName>
        <fullName evidence="2">MS Related Protein</fullName>
    </submittedName>
</protein>
<dbReference type="HOGENOM" id="CLU_1723968_0_0_1"/>
<dbReference type="WormBase" id="T08B2.12">
    <property type="protein sequence ID" value="CE13441"/>
    <property type="gene ID" value="WBGene00020350"/>
</dbReference>
<evidence type="ECO:0000256" key="1">
    <source>
        <dbReference type="SAM" id="SignalP"/>
    </source>
</evidence>
<dbReference type="PaxDb" id="6239-T08B2.12"/>
<dbReference type="Proteomes" id="UP000001940">
    <property type="component" value="Chromosome I"/>
</dbReference>
<dbReference type="KEGG" id="cel:CELE_T08B2.12"/>
<keyword evidence="3" id="KW-1185">Reference proteome</keyword>
<name>Q9GYS3_CAEEL</name>
<dbReference type="UCSC" id="T08B2.12">
    <property type="organism name" value="c. elegans"/>
</dbReference>